<sequence length="51" mass="5828">MMNHIFEADFQGSTLKGFYIHEIGVILVDERLSDDEKKEVISDLKDRGIAC</sequence>
<reference evidence="2 4" key="1">
    <citation type="submission" date="2019-10" db="EMBL/GenBank/DDBJ databases">
        <title>Streptococcis sp, isolated from the respiratory tract of Marmot.</title>
        <authorList>
            <person name="Zhang G."/>
        </authorList>
    </citation>
    <scope>NUCLEOTIDE SEQUENCE [LARGE SCALE GENOMIC DNA]</scope>
    <source>
        <strain evidence="2">Zg-70</strain>
        <strain evidence="4">zg-70</strain>
    </source>
</reference>
<evidence type="ECO:0000313" key="4">
    <source>
        <dbReference type="Proteomes" id="UP000435423"/>
    </source>
</evidence>
<name>A0A6I4RG45_9STRE</name>
<evidence type="ECO:0000313" key="3">
    <source>
        <dbReference type="Proteomes" id="UP000435060"/>
    </source>
</evidence>
<comment type="caution">
    <text evidence="2">The sequence shown here is derived from an EMBL/GenBank/DDBJ whole genome shotgun (WGS) entry which is preliminary data.</text>
</comment>
<protein>
    <submittedName>
        <fullName evidence="2">Uncharacterized protein</fullName>
    </submittedName>
</protein>
<dbReference type="Proteomes" id="UP000435060">
    <property type="component" value="Unassembled WGS sequence"/>
</dbReference>
<evidence type="ECO:0000313" key="1">
    <source>
        <dbReference type="EMBL" id="MTB63845.1"/>
    </source>
</evidence>
<dbReference type="Proteomes" id="UP000435423">
    <property type="component" value="Unassembled WGS sequence"/>
</dbReference>
<dbReference type="EMBL" id="WUBJ01000002">
    <property type="protein sequence ID" value="MWV55827.1"/>
    <property type="molecule type" value="Genomic_DNA"/>
</dbReference>
<reference evidence="1 3" key="2">
    <citation type="submission" date="2019-11" db="EMBL/GenBank/DDBJ databases">
        <title>Streptococcis sp. isolated from the respiratory tract of Marmot.</title>
        <authorList>
            <person name="Zhang G."/>
        </authorList>
    </citation>
    <scope>NUCLEOTIDE SEQUENCE [LARGE SCALE GENOMIC DNA]</scope>
    <source>
        <strain evidence="1">Zg-86</strain>
        <strain evidence="3">zg-86</strain>
    </source>
</reference>
<gene>
    <name evidence="1" type="ORF">GGG87_02305</name>
    <name evidence="2" type="ORF">GGH11_02310</name>
</gene>
<organism evidence="2 4">
    <name type="scientific">Streptococcus zhangguiae</name>
    <dbReference type="NCBI Taxonomy" id="2664091"/>
    <lineage>
        <taxon>Bacteria</taxon>
        <taxon>Bacillati</taxon>
        <taxon>Bacillota</taxon>
        <taxon>Bacilli</taxon>
        <taxon>Lactobacillales</taxon>
        <taxon>Streptococcaceae</taxon>
        <taxon>Streptococcus</taxon>
    </lineage>
</organism>
<proteinExistence type="predicted"/>
<dbReference type="AlphaFoldDB" id="A0A6I4RG45"/>
<evidence type="ECO:0000313" key="2">
    <source>
        <dbReference type="EMBL" id="MWV55827.1"/>
    </source>
</evidence>
<dbReference type="RefSeq" id="WP_154607850.1">
    <property type="nucleotide sequence ID" value="NZ_CP072115.1"/>
</dbReference>
<dbReference type="EMBL" id="WLCG01000002">
    <property type="protein sequence ID" value="MTB63845.1"/>
    <property type="molecule type" value="Genomic_DNA"/>
</dbReference>
<accession>A0A6I4RG45</accession>
<keyword evidence="3" id="KW-1185">Reference proteome</keyword>